<organism evidence="1 2">
    <name type="scientific">Dermatophagoides farinae</name>
    <name type="common">American house dust mite</name>
    <dbReference type="NCBI Taxonomy" id="6954"/>
    <lineage>
        <taxon>Eukaryota</taxon>
        <taxon>Metazoa</taxon>
        <taxon>Ecdysozoa</taxon>
        <taxon>Arthropoda</taxon>
        <taxon>Chelicerata</taxon>
        <taxon>Arachnida</taxon>
        <taxon>Acari</taxon>
        <taxon>Acariformes</taxon>
        <taxon>Sarcoptiformes</taxon>
        <taxon>Astigmata</taxon>
        <taxon>Psoroptidia</taxon>
        <taxon>Analgoidea</taxon>
        <taxon>Pyroglyphidae</taxon>
        <taxon>Dermatophagoidinae</taxon>
        <taxon>Dermatophagoides</taxon>
    </lineage>
</organism>
<evidence type="ECO:0000313" key="1">
    <source>
        <dbReference type="EMBL" id="KAH9521364.1"/>
    </source>
</evidence>
<dbReference type="AlphaFoldDB" id="A0A922L659"/>
<sequence>MFKHFNFCLDTELFNHELMIRIMSIKCNLVQNDPIIPIKKVFNVMEKDFTFNFSYTRGNLINSNGTLWRIIMNSRYLMRLKRIFAESEFDCQLLDIEFNYSFDYQINR</sequence>
<gene>
    <name evidence="1" type="ORF">DERF_005027</name>
</gene>
<evidence type="ECO:0000313" key="2">
    <source>
        <dbReference type="Proteomes" id="UP000790347"/>
    </source>
</evidence>
<comment type="caution">
    <text evidence="1">The sequence shown here is derived from an EMBL/GenBank/DDBJ whole genome shotgun (WGS) entry which is preliminary data.</text>
</comment>
<dbReference type="Proteomes" id="UP000790347">
    <property type="component" value="Unassembled WGS sequence"/>
</dbReference>
<reference evidence="1" key="2">
    <citation type="journal article" date="2022" name="Res Sq">
        <title>Comparative Genomics Reveals Insights into the Divergent Evolution of Astigmatic Mites and Household Pest Adaptations.</title>
        <authorList>
            <person name="Xiong Q."/>
            <person name="Wan A.T.-Y."/>
            <person name="Liu X.-Y."/>
            <person name="Fung C.S.-H."/>
            <person name="Xiao X."/>
            <person name="Malainual N."/>
            <person name="Hou J."/>
            <person name="Wang L."/>
            <person name="Wang M."/>
            <person name="Yang K."/>
            <person name="Cui Y."/>
            <person name="Leung E."/>
            <person name="Nong W."/>
            <person name="Shin S.-K."/>
            <person name="Au S."/>
            <person name="Jeong K.Y."/>
            <person name="Chew F.T."/>
            <person name="Hui J."/>
            <person name="Leung T.F."/>
            <person name="Tungtrongchitr A."/>
            <person name="Zhong N."/>
            <person name="Liu Z."/>
            <person name="Tsui S."/>
        </authorList>
    </citation>
    <scope>NUCLEOTIDE SEQUENCE</scope>
    <source>
        <strain evidence="1">Derf</strain>
        <tissue evidence="1">Whole organism</tissue>
    </source>
</reference>
<protein>
    <submittedName>
        <fullName evidence="1">Uncharacterized protein</fullName>
    </submittedName>
</protein>
<reference evidence="1" key="1">
    <citation type="submission" date="2013-05" db="EMBL/GenBank/DDBJ databases">
        <authorList>
            <person name="Yim A.K.Y."/>
            <person name="Chan T.F."/>
            <person name="Ji K.M."/>
            <person name="Liu X.Y."/>
            <person name="Zhou J.W."/>
            <person name="Li R.Q."/>
            <person name="Yang K.Y."/>
            <person name="Li J."/>
            <person name="Li M."/>
            <person name="Law P.T.W."/>
            <person name="Wu Y.L."/>
            <person name="Cai Z.L."/>
            <person name="Qin H."/>
            <person name="Bao Y."/>
            <person name="Leung R.K.K."/>
            <person name="Ng P.K.S."/>
            <person name="Zou J."/>
            <person name="Zhong X.J."/>
            <person name="Ran P.X."/>
            <person name="Zhong N.S."/>
            <person name="Liu Z.G."/>
            <person name="Tsui S.K.W."/>
        </authorList>
    </citation>
    <scope>NUCLEOTIDE SEQUENCE</scope>
    <source>
        <strain evidence="1">Derf</strain>
        <tissue evidence="1">Whole organism</tissue>
    </source>
</reference>
<proteinExistence type="predicted"/>
<name>A0A922L659_DERFA</name>
<accession>A0A922L659</accession>
<keyword evidence="2" id="KW-1185">Reference proteome</keyword>
<dbReference type="EMBL" id="ASGP02000002">
    <property type="protein sequence ID" value="KAH9521364.1"/>
    <property type="molecule type" value="Genomic_DNA"/>
</dbReference>